<dbReference type="RefSeq" id="XP_007863479.1">
    <property type="nucleotide sequence ID" value="XM_007865288.1"/>
</dbReference>
<dbReference type="Gene3D" id="3.90.79.10">
    <property type="entry name" value="Nucleoside Triphosphate Pyrophosphohydrolase"/>
    <property type="match status" value="1"/>
</dbReference>
<comment type="subcellular location">
    <subcellularLocation>
        <location evidence="1">Mitochondrion</location>
    </subcellularLocation>
</comment>
<sequence>MSALPRCSSCRPRLPRPKHGLIRPRCLATEVSSGSVTIPAESTPTVGKVKIYDTIRTSVILNRSPFLTRPLSRFEQAFYAYQQRIQRALHNPFPYEFYFKQGSLLESKFNAEERRRERMAFGAPFGISESQEGSENKSQNAKESVAEALDREEEEKIPRRGEADRTNDVRSLERKGERNLYLLLLKKLDDRQVWRLPEGGLQKGEVLHESAERNLLTECGIRMDTWIVSRNPIGLYRSSTSNQVSPRHIFFYKAHILAGQVRPDGTNVLDYAWLTKEEMEDRLDKEYWLGLKDILSDN</sequence>
<dbReference type="InterPro" id="IPR000086">
    <property type="entry name" value="NUDIX_hydrolase_dom"/>
</dbReference>
<dbReference type="InterPro" id="IPR015797">
    <property type="entry name" value="NUDIX_hydrolase-like_dom_sf"/>
</dbReference>
<evidence type="ECO:0000313" key="12">
    <source>
        <dbReference type="Proteomes" id="UP000030669"/>
    </source>
</evidence>
<evidence type="ECO:0000259" key="10">
    <source>
        <dbReference type="Pfam" id="PF11788"/>
    </source>
</evidence>
<proteinExistence type="inferred from homology"/>
<keyword evidence="3" id="KW-0809">Transit peptide</keyword>
<dbReference type="HOGENOM" id="CLU_040204_0_0_1"/>
<dbReference type="CDD" id="cd04661">
    <property type="entry name" value="NUDIX_MRP_L46"/>
    <property type="match status" value="1"/>
</dbReference>
<keyword evidence="12" id="KW-1185">Reference proteome</keyword>
<dbReference type="EMBL" id="KB469298">
    <property type="protein sequence ID" value="EPQ58240.1"/>
    <property type="molecule type" value="Genomic_DNA"/>
</dbReference>
<dbReference type="InterPro" id="IPR040008">
    <property type="entry name" value="Ribosomal_mL46"/>
</dbReference>
<dbReference type="OrthoDB" id="414075at2759"/>
<feature type="domain" description="Large ribosomal subunit protein mL46 N-terminal" evidence="10">
    <location>
        <begin position="54"/>
        <end position="164"/>
    </location>
</feature>
<evidence type="ECO:0000256" key="8">
    <source>
        <dbReference type="SAM" id="MobiDB-lite"/>
    </source>
</evidence>
<dbReference type="OMA" id="HPFENAF"/>
<keyword evidence="6" id="KW-0687">Ribonucleoprotein</keyword>
<feature type="region of interest" description="Disordered" evidence="8">
    <location>
        <begin position="123"/>
        <end position="170"/>
    </location>
</feature>
<dbReference type="PANTHER" id="PTHR13124:SF12">
    <property type="entry name" value="LARGE RIBOSOMAL SUBUNIT PROTEIN ML46"/>
    <property type="match status" value="1"/>
</dbReference>
<feature type="compositionally biased region" description="Polar residues" evidence="8">
    <location>
        <begin position="128"/>
        <end position="142"/>
    </location>
</feature>
<evidence type="ECO:0000313" key="11">
    <source>
        <dbReference type="EMBL" id="EPQ58240.1"/>
    </source>
</evidence>
<dbReference type="SUPFAM" id="SSF55811">
    <property type="entry name" value="Nudix"/>
    <property type="match status" value="1"/>
</dbReference>
<dbReference type="STRING" id="670483.S7RU48"/>
<dbReference type="InterPro" id="IPR021757">
    <property type="entry name" value="Ribosomal_mL46_N"/>
</dbReference>
<dbReference type="Pfam" id="PF11788">
    <property type="entry name" value="MRP-L46"/>
    <property type="match status" value="1"/>
</dbReference>
<dbReference type="InterPro" id="IPR033650">
    <property type="entry name" value="Ribosomal_mL46_NUDIX"/>
</dbReference>
<dbReference type="eggNOG" id="KOG4548">
    <property type="taxonomic scope" value="Eukaryota"/>
</dbReference>
<name>S7RU48_GLOTA</name>
<dbReference type="Proteomes" id="UP000030669">
    <property type="component" value="Unassembled WGS sequence"/>
</dbReference>
<keyword evidence="4" id="KW-0689">Ribosomal protein</keyword>
<evidence type="ECO:0000256" key="7">
    <source>
        <dbReference type="ARBA" id="ARBA00035190"/>
    </source>
</evidence>
<feature type="compositionally biased region" description="Basic and acidic residues" evidence="8">
    <location>
        <begin position="144"/>
        <end position="170"/>
    </location>
</feature>
<evidence type="ECO:0000256" key="5">
    <source>
        <dbReference type="ARBA" id="ARBA00023128"/>
    </source>
</evidence>
<dbReference type="GO" id="GO:0005762">
    <property type="term" value="C:mitochondrial large ribosomal subunit"/>
    <property type="evidence" value="ECO:0007669"/>
    <property type="project" value="TreeGrafter"/>
</dbReference>
<evidence type="ECO:0000256" key="4">
    <source>
        <dbReference type="ARBA" id="ARBA00022980"/>
    </source>
</evidence>
<accession>S7RU48</accession>
<reference evidence="11 12" key="1">
    <citation type="journal article" date="2012" name="Science">
        <title>The Paleozoic origin of enzymatic lignin decomposition reconstructed from 31 fungal genomes.</title>
        <authorList>
            <person name="Floudas D."/>
            <person name="Binder M."/>
            <person name="Riley R."/>
            <person name="Barry K."/>
            <person name="Blanchette R.A."/>
            <person name="Henrissat B."/>
            <person name="Martinez A.T."/>
            <person name="Otillar R."/>
            <person name="Spatafora J.W."/>
            <person name="Yadav J.S."/>
            <person name="Aerts A."/>
            <person name="Benoit I."/>
            <person name="Boyd A."/>
            <person name="Carlson A."/>
            <person name="Copeland A."/>
            <person name="Coutinho P.M."/>
            <person name="de Vries R.P."/>
            <person name="Ferreira P."/>
            <person name="Findley K."/>
            <person name="Foster B."/>
            <person name="Gaskell J."/>
            <person name="Glotzer D."/>
            <person name="Gorecki P."/>
            <person name="Heitman J."/>
            <person name="Hesse C."/>
            <person name="Hori C."/>
            <person name="Igarashi K."/>
            <person name="Jurgens J.A."/>
            <person name="Kallen N."/>
            <person name="Kersten P."/>
            <person name="Kohler A."/>
            <person name="Kuees U."/>
            <person name="Kumar T.K.A."/>
            <person name="Kuo A."/>
            <person name="LaButti K."/>
            <person name="Larrondo L.F."/>
            <person name="Lindquist E."/>
            <person name="Ling A."/>
            <person name="Lombard V."/>
            <person name="Lucas S."/>
            <person name="Lundell T."/>
            <person name="Martin R."/>
            <person name="McLaughlin D.J."/>
            <person name="Morgenstern I."/>
            <person name="Morin E."/>
            <person name="Murat C."/>
            <person name="Nagy L.G."/>
            <person name="Nolan M."/>
            <person name="Ohm R.A."/>
            <person name="Patyshakuliyeva A."/>
            <person name="Rokas A."/>
            <person name="Ruiz-Duenas F.J."/>
            <person name="Sabat G."/>
            <person name="Salamov A."/>
            <person name="Samejima M."/>
            <person name="Schmutz J."/>
            <person name="Slot J.C."/>
            <person name="St John F."/>
            <person name="Stenlid J."/>
            <person name="Sun H."/>
            <person name="Sun S."/>
            <person name="Syed K."/>
            <person name="Tsang A."/>
            <person name="Wiebenga A."/>
            <person name="Young D."/>
            <person name="Pisabarro A."/>
            <person name="Eastwood D.C."/>
            <person name="Martin F."/>
            <person name="Cullen D."/>
            <person name="Grigoriev I.V."/>
            <person name="Hibbett D.S."/>
        </authorList>
    </citation>
    <scope>NUCLEOTIDE SEQUENCE [LARGE SCALE GENOMIC DNA]</scope>
    <source>
        <strain evidence="11 12">ATCC 11539</strain>
    </source>
</reference>
<evidence type="ECO:0000256" key="2">
    <source>
        <dbReference type="ARBA" id="ARBA00009070"/>
    </source>
</evidence>
<dbReference type="PANTHER" id="PTHR13124">
    <property type="entry name" value="39S RIBOSOMAL PROTEIN L46, MITOCHONDRIAL PRECURSOR-RELATED"/>
    <property type="match status" value="1"/>
</dbReference>
<organism evidence="11 12">
    <name type="scientific">Gloeophyllum trabeum (strain ATCC 11539 / FP-39264 / Madison 617)</name>
    <name type="common">Brown rot fungus</name>
    <dbReference type="NCBI Taxonomy" id="670483"/>
    <lineage>
        <taxon>Eukaryota</taxon>
        <taxon>Fungi</taxon>
        <taxon>Dikarya</taxon>
        <taxon>Basidiomycota</taxon>
        <taxon>Agaricomycotina</taxon>
        <taxon>Agaricomycetes</taxon>
        <taxon>Gloeophyllales</taxon>
        <taxon>Gloeophyllaceae</taxon>
        <taxon>Gloeophyllum</taxon>
    </lineage>
</organism>
<dbReference type="Pfam" id="PF00293">
    <property type="entry name" value="NUDIX"/>
    <property type="match status" value="1"/>
</dbReference>
<protein>
    <recommendedName>
        <fullName evidence="7">Large ribosomal subunit protein mL46</fullName>
    </recommendedName>
</protein>
<evidence type="ECO:0000256" key="3">
    <source>
        <dbReference type="ARBA" id="ARBA00022946"/>
    </source>
</evidence>
<gene>
    <name evidence="11" type="ORF">GLOTRDRAFT_72445</name>
</gene>
<evidence type="ECO:0000259" key="9">
    <source>
        <dbReference type="Pfam" id="PF00293"/>
    </source>
</evidence>
<dbReference type="AlphaFoldDB" id="S7RU48"/>
<comment type="similarity">
    <text evidence="2">Belongs to the mitochondrion-specific ribosomal protein mL46 family.</text>
</comment>
<keyword evidence="5" id="KW-0496">Mitochondrion</keyword>
<dbReference type="KEGG" id="gtr:GLOTRDRAFT_72445"/>
<feature type="domain" description="Nudix hydrolase" evidence="9">
    <location>
        <begin position="177"/>
        <end position="284"/>
    </location>
</feature>
<evidence type="ECO:0000256" key="1">
    <source>
        <dbReference type="ARBA" id="ARBA00004173"/>
    </source>
</evidence>
<dbReference type="GeneID" id="19308271"/>
<dbReference type="GO" id="GO:0003735">
    <property type="term" value="F:structural constituent of ribosome"/>
    <property type="evidence" value="ECO:0007669"/>
    <property type="project" value="InterPro"/>
</dbReference>
<evidence type="ECO:0000256" key="6">
    <source>
        <dbReference type="ARBA" id="ARBA00023274"/>
    </source>
</evidence>